<keyword evidence="2" id="KW-1185">Reference proteome</keyword>
<sequence>MTVSLSGAAGATCAGASGGAPVLVVSDDLVALRLDASALNSEEAAALAGSLASAVDAWCVELAAWAVRELCADIPPPPYARSAGGADE</sequence>
<evidence type="ECO:0000313" key="2">
    <source>
        <dbReference type="Proteomes" id="UP000240542"/>
    </source>
</evidence>
<evidence type="ECO:0000313" key="1">
    <source>
        <dbReference type="EMBL" id="PSK80703.1"/>
    </source>
</evidence>
<gene>
    <name evidence="1" type="ORF">CLV63_15210</name>
</gene>
<protein>
    <submittedName>
        <fullName evidence="1">Uncharacterized protein</fullName>
    </submittedName>
</protein>
<dbReference type="Proteomes" id="UP000240542">
    <property type="component" value="Unassembled WGS sequence"/>
</dbReference>
<comment type="caution">
    <text evidence="1">The sequence shown here is derived from an EMBL/GenBank/DDBJ whole genome shotgun (WGS) entry which is preliminary data.</text>
</comment>
<dbReference type="AlphaFoldDB" id="A0A2P8C6V5"/>
<organism evidence="1 2">
    <name type="scientific">Murinocardiopsis flavida</name>
    <dbReference type="NCBI Taxonomy" id="645275"/>
    <lineage>
        <taxon>Bacteria</taxon>
        <taxon>Bacillati</taxon>
        <taxon>Actinomycetota</taxon>
        <taxon>Actinomycetes</taxon>
        <taxon>Streptosporangiales</taxon>
        <taxon>Nocardiopsidaceae</taxon>
        <taxon>Murinocardiopsis</taxon>
    </lineage>
</organism>
<name>A0A2P8C6V5_9ACTN</name>
<proteinExistence type="predicted"/>
<accession>A0A2P8C6V5</accession>
<dbReference type="EMBL" id="PYGA01000052">
    <property type="protein sequence ID" value="PSK80703.1"/>
    <property type="molecule type" value="Genomic_DNA"/>
</dbReference>
<reference evidence="1 2" key="1">
    <citation type="submission" date="2018-03" db="EMBL/GenBank/DDBJ databases">
        <title>Genomic Encyclopedia of Archaeal and Bacterial Type Strains, Phase II (KMG-II): from individual species to whole genera.</title>
        <authorList>
            <person name="Goeker M."/>
        </authorList>
    </citation>
    <scope>NUCLEOTIDE SEQUENCE [LARGE SCALE GENOMIC DNA]</scope>
    <source>
        <strain evidence="1 2">DSM 45312</strain>
    </source>
</reference>